<gene>
    <name evidence="2" type="ORF">HELGO_WM49183</name>
</gene>
<dbReference type="PANTHER" id="PTHR35811:SF1">
    <property type="entry name" value="HTH OST-TYPE DOMAIN-CONTAINING PROTEIN"/>
    <property type="match status" value="1"/>
</dbReference>
<dbReference type="InterPro" id="IPR021139">
    <property type="entry name" value="NYN"/>
</dbReference>
<accession>A0A6S6TUG6</accession>
<dbReference type="CDD" id="cd11297">
    <property type="entry name" value="PIN_LabA-like_N_1"/>
    <property type="match status" value="1"/>
</dbReference>
<proteinExistence type="predicted"/>
<dbReference type="GO" id="GO:0004540">
    <property type="term" value="F:RNA nuclease activity"/>
    <property type="evidence" value="ECO:0007669"/>
    <property type="project" value="InterPro"/>
</dbReference>
<feature type="domain" description="NYN" evidence="1">
    <location>
        <begin position="5"/>
        <end position="154"/>
    </location>
</feature>
<dbReference type="Gene3D" id="3.40.50.1010">
    <property type="entry name" value="5'-nuclease"/>
    <property type="match status" value="1"/>
</dbReference>
<dbReference type="AlphaFoldDB" id="A0A6S6TUG6"/>
<feature type="non-terminal residue" evidence="2">
    <location>
        <position position="323"/>
    </location>
</feature>
<reference evidence="2" key="1">
    <citation type="submission" date="2020-01" db="EMBL/GenBank/DDBJ databases">
        <authorList>
            <person name="Meier V. D."/>
            <person name="Meier V D."/>
        </authorList>
    </citation>
    <scope>NUCLEOTIDE SEQUENCE</scope>
    <source>
        <strain evidence="2">HLG_WM_MAG_08</strain>
    </source>
</reference>
<sequence length="323" mass="35996">MKFNTAIFYDIENLIGGYKKENLLPFVSLKAVHQSITEKLTGKVAVQRAYANWNTPRLSVLCGDIVHLGIDPIQMFGFGRGPDQNASDIQLAIDVIELVFQHEMIDTFVIVSGDGGFSALAKKLHKYGKTVIGCSYPRITSQVLEGVCDSYIWLDDPLEEAEKMAAAQVERVVVNPVSPVVSKFRQAFSPLTAPDRDKILYEARCILEFFVQDESQAALLQGKNGGVKTAIYNEILKYRLGGLSYPFLGFSNSVEFLRYITQDSPCKLVKDKTQACKLVLKSVACPEGYTDVKLYGGSGDIHTTEHYRSLWKKADLKLFIFPS</sequence>
<organism evidence="2">
    <name type="scientific">uncultured Thiotrichaceae bacterium</name>
    <dbReference type="NCBI Taxonomy" id="298394"/>
    <lineage>
        <taxon>Bacteria</taxon>
        <taxon>Pseudomonadati</taxon>
        <taxon>Pseudomonadota</taxon>
        <taxon>Gammaproteobacteria</taxon>
        <taxon>Thiotrichales</taxon>
        <taxon>Thiotrichaceae</taxon>
        <taxon>environmental samples</taxon>
    </lineage>
</organism>
<name>A0A6S6TUG6_9GAMM</name>
<dbReference type="Pfam" id="PF01936">
    <property type="entry name" value="NYN"/>
    <property type="match status" value="1"/>
</dbReference>
<evidence type="ECO:0000259" key="1">
    <source>
        <dbReference type="Pfam" id="PF01936"/>
    </source>
</evidence>
<protein>
    <recommendedName>
        <fullName evidence="1">NYN domain-containing protein</fullName>
    </recommendedName>
</protein>
<dbReference type="EMBL" id="CACVAV010000285">
    <property type="protein sequence ID" value="CAA6818289.1"/>
    <property type="molecule type" value="Genomic_DNA"/>
</dbReference>
<evidence type="ECO:0000313" key="2">
    <source>
        <dbReference type="EMBL" id="CAA6818289.1"/>
    </source>
</evidence>
<dbReference type="PANTHER" id="PTHR35811">
    <property type="entry name" value="SLR1870 PROTEIN"/>
    <property type="match status" value="1"/>
</dbReference>